<feature type="compositionally biased region" description="Polar residues" evidence="1">
    <location>
        <begin position="10"/>
        <end position="19"/>
    </location>
</feature>
<feature type="region of interest" description="Disordered" evidence="1">
    <location>
        <begin position="1"/>
        <end position="20"/>
    </location>
</feature>
<evidence type="ECO:0000256" key="1">
    <source>
        <dbReference type="SAM" id="MobiDB-lite"/>
    </source>
</evidence>
<evidence type="ECO:0000313" key="2">
    <source>
        <dbReference type="EMBL" id="OBZ81962.1"/>
    </source>
</evidence>
<feature type="region of interest" description="Disordered" evidence="1">
    <location>
        <begin position="120"/>
        <end position="179"/>
    </location>
</feature>
<gene>
    <name evidence="2" type="ORF">A0J61_09989</name>
</gene>
<protein>
    <submittedName>
        <fullName evidence="2">Uncharacterized protein</fullName>
    </submittedName>
</protein>
<dbReference type="EMBL" id="LUGH01000995">
    <property type="protein sequence ID" value="OBZ81962.1"/>
    <property type="molecule type" value="Genomic_DNA"/>
</dbReference>
<proteinExistence type="predicted"/>
<reference evidence="2 3" key="1">
    <citation type="submission" date="2016-03" db="EMBL/GenBank/DDBJ databases">
        <title>Choanephora cucurbitarum.</title>
        <authorList>
            <person name="Min B."/>
            <person name="Park H."/>
            <person name="Park J.-H."/>
            <person name="Shin H.-D."/>
            <person name="Choi I.-G."/>
        </authorList>
    </citation>
    <scope>NUCLEOTIDE SEQUENCE [LARGE SCALE GENOMIC DNA]</scope>
    <source>
        <strain evidence="2 3">KUS-F28377</strain>
    </source>
</reference>
<dbReference type="AlphaFoldDB" id="A0A1C7MYV5"/>
<keyword evidence="3" id="KW-1185">Reference proteome</keyword>
<evidence type="ECO:0000313" key="3">
    <source>
        <dbReference type="Proteomes" id="UP000093000"/>
    </source>
</evidence>
<feature type="compositionally biased region" description="Polar residues" evidence="1">
    <location>
        <begin position="160"/>
        <end position="169"/>
    </location>
</feature>
<dbReference type="Proteomes" id="UP000093000">
    <property type="component" value="Unassembled WGS sequence"/>
</dbReference>
<sequence length="216" mass="24640">MPKTPPLIFPNTTNSTLNWNARPKVTKKKANANPSIFNFQANQRHISFDDADEIQYIPPAYHSESQLSISDNSIKVDTPRNATSLTTSHPIVEEVGGLKYPEKSDTSHFFDNNANLPVRQQQQSMPTSDQLNENNRNNVEEKGHNKQSKPIVVIGEASDRPQQNNNTTYETDEKETAKPTIQVNEQFDSALIDQEGLSTEFQKYMEEHREIKRKKE</sequence>
<dbReference type="InParanoid" id="A0A1C7MYV5"/>
<comment type="caution">
    <text evidence="2">The sequence shown here is derived from an EMBL/GenBank/DDBJ whole genome shotgun (WGS) entry which is preliminary data.</text>
</comment>
<accession>A0A1C7MYV5</accession>
<organism evidence="2 3">
    <name type="scientific">Choanephora cucurbitarum</name>
    <dbReference type="NCBI Taxonomy" id="101091"/>
    <lineage>
        <taxon>Eukaryota</taxon>
        <taxon>Fungi</taxon>
        <taxon>Fungi incertae sedis</taxon>
        <taxon>Mucoromycota</taxon>
        <taxon>Mucoromycotina</taxon>
        <taxon>Mucoromycetes</taxon>
        <taxon>Mucorales</taxon>
        <taxon>Mucorineae</taxon>
        <taxon>Choanephoraceae</taxon>
        <taxon>Choanephoroideae</taxon>
        <taxon>Choanephora</taxon>
    </lineage>
</organism>
<feature type="compositionally biased region" description="Polar residues" evidence="1">
    <location>
        <begin position="120"/>
        <end position="137"/>
    </location>
</feature>
<name>A0A1C7MYV5_9FUNG</name>
<dbReference type="OrthoDB" id="2289493at2759"/>